<dbReference type="VEuPathDB" id="FungiDB:TRIVIDRAFT_65080"/>
<accession>G9NB93</accession>
<evidence type="ECO:0000313" key="1">
    <source>
        <dbReference type="EMBL" id="EHK16101.1"/>
    </source>
</evidence>
<sequence length="168" mass="20473">MPNKPRELKRPRKHKPTRHKIRKIREIRVPLSRPKRMWKHVRDIESLNYSHYGLLCEMDAVKHYILKKYCPHIPLSEVHSGYHRGRRPLIGSIYYPDIISVHHLHLHVIVRPQWRRKWLRYALPLMWKSDEKVLLKVKEQASKRKKLLSALDHARCERLEEEIERLKT</sequence>
<proteinExistence type="predicted"/>
<dbReference type="Proteomes" id="UP000007115">
    <property type="component" value="Unassembled WGS sequence"/>
</dbReference>
<dbReference type="EMBL" id="ABDF02000091">
    <property type="protein sequence ID" value="EHK16101.1"/>
    <property type="molecule type" value="Genomic_DNA"/>
</dbReference>
<dbReference type="AlphaFoldDB" id="G9NB93"/>
<comment type="caution">
    <text evidence="1">The sequence shown here is derived from an EMBL/GenBank/DDBJ whole genome shotgun (WGS) entry which is preliminary data.</text>
</comment>
<dbReference type="RefSeq" id="XP_013950300.1">
    <property type="nucleotide sequence ID" value="XM_014094825.1"/>
</dbReference>
<protein>
    <recommendedName>
        <fullName evidence="3">HIT domain-containing protein</fullName>
    </recommendedName>
</protein>
<dbReference type="SUPFAM" id="SSF54197">
    <property type="entry name" value="HIT-like"/>
    <property type="match status" value="1"/>
</dbReference>
<dbReference type="GeneID" id="25796673"/>
<dbReference type="HOGENOM" id="CLU_1586709_0_0_1"/>
<dbReference type="OrthoDB" id="5133390at2759"/>
<keyword evidence="2" id="KW-1185">Reference proteome</keyword>
<name>G9NB93_HYPVG</name>
<evidence type="ECO:0000313" key="2">
    <source>
        <dbReference type="Proteomes" id="UP000007115"/>
    </source>
</evidence>
<reference evidence="1 2" key="1">
    <citation type="journal article" date="2011" name="Genome Biol.">
        <title>Comparative genome sequence analysis underscores mycoparasitism as the ancestral life style of Trichoderma.</title>
        <authorList>
            <person name="Kubicek C.P."/>
            <person name="Herrera-Estrella A."/>
            <person name="Seidl-Seiboth V."/>
            <person name="Martinez D.A."/>
            <person name="Druzhinina I.S."/>
            <person name="Thon M."/>
            <person name="Zeilinger S."/>
            <person name="Casas-Flores S."/>
            <person name="Horwitz B.A."/>
            <person name="Mukherjee P.K."/>
            <person name="Mukherjee M."/>
            <person name="Kredics L."/>
            <person name="Alcaraz L.D."/>
            <person name="Aerts A."/>
            <person name="Antal Z."/>
            <person name="Atanasova L."/>
            <person name="Cervantes-Badillo M.G."/>
            <person name="Challacombe J."/>
            <person name="Chertkov O."/>
            <person name="McCluskey K."/>
            <person name="Coulpier F."/>
            <person name="Deshpande N."/>
            <person name="von Doehren H."/>
            <person name="Ebbole D.J."/>
            <person name="Esquivel-Naranjo E.U."/>
            <person name="Fekete E."/>
            <person name="Flipphi M."/>
            <person name="Glaser F."/>
            <person name="Gomez-Rodriguez E.Y."/>
            <person name="Gruber S."/>
            <person name="Han C."/>
            <person name="Henrissat B."/>
            <person name="Hermosa R."/>
            <person name="Hernandez-Onate M."/>
            <person name="Karaffa L."/>
            <person name="Kosti I."/>
            <person name="Le Crom S."/>
            <person name="Lindquist E."/>
            <person name="Lucas S."/>
            <person name="Luebeck M."/>
            <person name="Luebeck P.S."/>
            <person name="Margeot A."/>
            <person name="Metz B."/>
            <person name="Misra M."/>
            <person name="Nevalainen H."/>
            <person name="Omann M."/>
            <person name="Packer N."/>
            <person name="Perrone G."/>
            <person name="Uresti-Rivera E.E."/>
            <person name="Salamov A."/>
            <person name="Schmoll M."/>
            <person name="Seiboth B."/>
            <person name="Shapiro H."/>
            <person name="Sukno S."/>
            <person name="Tamayo-Ramos J.A."/>
            <person name="Tisch D."/>
            <person name="Wiest A."/>
            <person name="Wilkinson H.H."/>
            <person name="Zhang M."/>
            <person name="Coutinho P.M."/>
            <person name="Kenerley C.M."/>
            <person name="Monte E."/>
            <person name="Baker S.E."/>
            <person name="Grigoriev I.V."/>
        </authorList>
    </citation>
    <scope>NUCLEOTIDE SEQUENCE [LARGE SCALE GENOMIC DNA]</scope>
    <source>
        <strain evidence="2">Gv29-8 / FGSC 10586</strain>
    </source>
</reference>
<dbReference type="eggNOG" id="ENOG502SCCD">
    <property type="taxonomic scope" value="Eukaryota"/>
</dbReference>
<dbReference type="InterPro" id="IPR036265">
    <property type="entry name" value="HIT-like_sf"/>
</dbReference>
<gene>
    <name evidence="1" type="ORF">TRIVIDRAFT_65080</name>
</gene>
<organism evidence="1 2">
    <name type="scientific">Hypocrea virens (strain Gv29-8 / FGSC 10586)</name>
    <name type="common">Gliocladium virens</name>
    <name type="synonym">Trichoderma virens</name>
    <dbReference type="NCBI Taxonomy" id="413071"/>
    <lineage>
        <taxon>Eukaryota</taxon>
        <taxon>Fungi</taxon>
        <taxon>Dikarya</taxon>
        <taxon>Ascomycota</taxon>
        <taxon>Pezizomycotina</taxon>
        <taxon>Sordariomycetes</taxon>
        <taxon>Hypocreomycetidae</taxon>
        <taxon>Hypocreales</taxon>
        <taxon>Hypocreaceae</taxon>
        <taxon>Trichoderma</taxon>
    </lineage>
</organism>
<dbReference type="Gene3D" id="3.30.428.10">
    <property type="entry name" value="HIT-like"/>
    <property type="match status" value="1"/>
</dbReference>
<dbReference type="InParanoid" id="G9NB93"/>
<evidence type="ECO:0008006" key="3">
    <source>
        <dbReference type="Google" id="ProtNLM"/>
    </source>
</evidence>